<reference evidence="6 9" key="1">
    <citation type="submission" date="2016-08" db="EMBL/GenBank/DDBJ databases">
        <title>Genome-based comparison of Moorella thermoacetic strains.</title>
        <authorList>
            <person name="Poehlein A."/>
            <person name="Bengelsdorf F.R."/>
            <person name="Esser C."/>
            <person name="Duerre P."/>
            <person name="Daniel R."/>
        </authorList>
    </citation>
    <scope>NUCLEOTIDE SEQUENCE [LARGE SCALE GENOMIC DNA]</scope>
    <source>
        <strain evidence="6 9">DSM 11768</strain>
    </source>
</reference>
<accession>A0A1D7XEL3</accession>
<evidence type="ECO:0000313" key="8">
    <source>
        <dbReference type="Proteomes" id="UP000094598"/>
    </source>
</evidence>
<dbReference type="InterPro" id="IPR001789">
    <property type="entry name" value="Sig_transdc_resp-reg_receiver"/>
</dbReference>
<protein>
    <recommendedName>
        <fullName evidence="1">Stage 0 sporulation protein A homolog</fullName>
    </recommendedName>
</protein>
<dbReference type="EMBL" id="MIHH01000001">
    <property type="protein sequence ID" value="OIQ10015.1"/>
    <property type="molecule type" value="Genomic_DNA"/>
</dbReference>
<evidence type="ECO:0000313" key="7">
    <source>
        <dbReference type="EMBL" id="TYL11887.1"/>
    </source>
</evidence>
<dbReference type="Proteomes" id="UP000182743">
    <property type="component" value="Unassembled WGS sequence"/>
</dbReference>
<gene>
    <name evidence="5" type="ORF">Maut_02914</name>
    <name evidence="6" type="ORF">MOOR_00850</name>
    <name evidence="7" type="ORF">MTAT_20880</name>
</gene>
<dbReference type="SUPFAM" id="SSF52172">
    <property type="entry name" value="CheY-like"/>
    <property type="match status" value="1"/>
</dbReference>
<dbReference type="PROSITE" id="PS50110">
    <property type="entry name" value="RESPONSE_REGULATORY"/>
    <property type="match status" value="1"/>
</dbReference>
<evidence type="ECO:0000313" key="10">
    <source>
        <dbReference type="Proteomes" id="UP000322283"/>
    </source>
</evidence>
<evidence type="ECO:0000256" key="2">
    <source>
        <dbReference type="ARBA" id="ARBA00024867"/>
    </source>
</evidence>
<proteinExistence type="predicted"/>
<dbReference type="Proteomes" id="UP000094598">
    <property type="component" value="Chromosome"/>
</dbReference>
<sequence>MQQLKGIKILVVDDEQSILQFLELGLQNEGFEVQTAQDGITAITLP</sequence>
<keyword evidence="10" id="KW-1185">Reference proteome</keyword>
<reference evidence="7 10" key="3">
    <citation type="submission" date="2019-05" db="EMBL/GenBank/DDBJ databases">
        <title>Genome sequence of Moorella thermoacetica ATCC 33924.</title>
        <authorList>
            <person name="Poehlein A."/>
            <person name="Bengelsdorf F.R."/>
            <person name="Duerre P."/>
            <person name="Daniel R."/>
        </authorList>
    </citation>
    <scope>NUCLEOTIDE SEQUENCE [LARGE SCALE GENOMIC DNA]</scope>
    <source>
        <strain evidence="7 10">ATCC 33924</strain>
    </source>
</reference>
<evidence type="ECO:0000259" key="4">
    <source>
        <dbReference type="PROSITE" id="PS50110"/>
    </source>
</evidence>
<dbReference type="Gene3D" id="3.40.50.2300">
    <property type="match status" value="1"/>
</dbReference>
<evidence type="ECO:0000313" key="9">
    <source>
        <dbReference type="Proteomes" id="UP000182743"/>
    </source>
</evidence>
<organism evidence="6 9">
    <name type="scientific">Neomoorella thermoacetica</name>
    <name type="common">Clostridium thermoaceticum</name>
    <dbReference type="NCBI Taxonomy" id="1525"/>
    <lineage>
        <taxon>Bacteria</taxon>
        <taxon>Bacillati</taxon>
        <taxon>Bacillota</taxon>
        <taxon>Clostridia</taxon>
        <taxon>Neomoorellales</taxon>
        <taxon>Neomoorellaceae</taxon>
        <taxon>Neomoorella</taxon>
    </lineage>
</organism>
<dbReference type="Proteomes" id="UP000322283">
    <property type="component" value="Unassembled WGS sequence"/>
</dbReference>
<dbReference type="GO" id="GO:0000160">
    <property type="term" value="P:phosphorelay signal transduction system"/>
    <property type="evidence" value="ECO:0007669"/>
    <property type="project" value="InterPro"/>
</dbReference>
<evidence type="ECO:0000313" key="5">
    <source>
        <dbReference type="EMBL" id="AOQ25326.1"/>
    </source>
</evidence>
<dbReference type="InterPro" id="IPR011006">
    <property type="entry name" value="CheY-like_superfamily"/>
</dbReference>
<dbReference type="AlphaFoldDB" id="A0A1D7XEL3"/>
<dbReference type="PATRIC" id="fig|1525.10.peg.809"/>
<reference evidence="5 8" key="2">
    <citation type="submission" date="2016-08" db="EMBL/GenBank/DDBJ databases">
        <title>Moorella thermoacetica DSM 103132.</title>
        <authorList>
            <person name="Jendresen C.B."/>
            <person name="Redl S.M."/>
            <person name="Jensen T.O."/>
            <person name="Nielsen A.T."/>
        </authorList>
    </citation>
    <scope>NUCLEOTIDE SEQUENCE [LARGE SCALE GENOMIC DNA]</scope>
    <source>
        <strain evidence="5 8">DSM 103132</strain>
    </source>
</reference>
<dbReference type="EMBL" id="VCDX01000007">
    <property type="protein sequence ID" value="TYL11887.1"/>
    <property type="molecule type" value="Genomic_DNA"/>
</dbReference>
<evidence type="ECO:0000313" key="6">
    <source>
        <dbReference type="EMBL" id="OIQ10015.1"/>
    </source>
</evidence>
<name>A0A1D7XEL3_NEOTH</name>
<evidence type="ECO:0000256" key="3">
    <source>
        <dbReference type="PROSITE-ProRule" id="PRU00169"/>
    </source>
</evidence>
<comment type="function">
    <text evidence="2">May play the central regulatory role in sporulation. It may be an element of the effector pathway responsible for the activation of sporulation genes in response to nutritional stress. Spo0A may act in concert with spo0H (a sigma factor) to control the expression of some genes that are critical to the sporulation process.</text>
</comment>
<evidence type="ECO:0000256" key="1">
    <source>
        <dbReference type="ARBA" id="ARBA00018672"/>
    </source>
</evidence>
<dbReference type="KEGG" id="mtho:MOTHE_c24330"/>
<dbReference type="EMBL" id="CP017019">
    <property type="protein sequence ID" value="AOQ25326.1"/>
    <property type="molecule type" value="Genomic_DNA"/>
</dbReference>
<comment type="caution">
    <text evidence="3">Lacks conserved residue(s) required for the propagation of feature annotation.</text>
</comment>
<feature type="domain" description="Response regulatory" evidence="4">
    <location>
        <begin position="8"/>
        <end position="46"/>
    </location>
</feature>
<dbReference type="KEGG" id="mthz:MOTHA_c25050"/>